<comment type="caution">
    <text evidence="8">The sequence shown here is derived from an EMBL/GenBank/DDBJ whole genome shotgun (WGS) entry which is preliminary data.</text>
</comment>
<reference evidence="8 9" key="1">
    <citation type="journal article" date="2017" name="Gigascience">
        <title>Draft genome of the honey bee ectoparasitic mite, Tropilaelaps mercedesae, is shaped by the parasitic life history.</title>
        <authorList>
            <person name="Dong X."/>
            <person name="Armstrong S.D."/>
            <person name="Xia D."/>
            <person name="Makepeace B.L."/>
            <person name="Darby A.C."/>
            <person name="Kadowaki T."/>
        </authorList>
    </citation>
    <scope>NUCLEOTIDE SEQUENCE [LARGE SCALE GENOMIC DNA]</scope>
    <source>
        <strain evidence="8">Wuxi-XJTLU</strain>
    </source>
</reference>
<keyword evidence="6 7" id="KW-0472">Membrane</keyword>
<evidence type="ECO:0000313" key="9">
    <source>
        <dbReference type="Proteomes" id="UP000192247"/>
    </source>
</evidence>
<dbReference type="InParanoid" id="A0A1V9WZH8"/>
<dbReference type="PANTHER" id="PTHR31592:SF1">
    <property type="entry name" value="TRANSMEMBRANE PROTEIN 192"/>
    <property type="match status" value="1"/>
</dbReference>
<evidence type="ECO:0000256" key="3">
    <source>
        <dbReference type="ARBA" id="ARBA00014635"/>
    </source>
</evidence>
<keyword evidence="4 7" id="KW-0812">Transmembrane</keyword>
<evidence type="ECO:0000256" key="7">
    <source>
        <dbReference type="SAM" id="Phobius"/>
    </source>
</evidence>
<feature type="transmembrane region" description="Helical" evidence="7">
    <location>
        <begin position="28"/>
        <end position="49"/>
    </location>
</feature>
<feature type="transmembrane region" description="Helical" evidence="7">
    <location>
        <begin position="55"/>
        <end position="74"/>
    </location>
</feature>
<dbReference type="AlphaFoldDB" id="A0A1V9WZH8"/>
<accession>A0A1V9WZH8</accession>
<dbReference type="GO" id="GO:0005770">
    <property type="term" value="C:late endosome"/>
    <property type="evidence" value="ECO:0007669"/>
    <property type="project" value="TreeGrafter"/>
</dbReference>
<keyword evidence="9" id="KW-1185">Reference proteome</keyword>
<sequence>MNAVGAMDTAPLCATLDPPDNRVQTSAVIAFQIFVMMDLLVLSFVLPYVPDLPLPVYSLIVYLNCGVWALSYILDAYLRRQHTLLSCYGFIDFYQKTKNLRRTALNVMSAELNHEFHRNKILPDIEPQDFITSILQTQNSAEIGYRDNGPVEDIVEKQSDMIRYLKQYNTFLKRIVLRLNQDLETVREQHLINV</sequence>
<keyword evidence="5 7" id="KW-1133">Transmembrane helix</keyword>
<dbReference type="Proteomes" id="UP000192247">
    <property type="component" value="Unassembled WGS sequence"/>
</dbReference>
<evidence type="ECO:0000256" key="1">
    <source>
        <dbReference type="ARBA" id="ARBA00004141"/>
    </source>
</evidence>
<evidence type="ECO:0000256" key="4">
    <source>
        <dbReference type="ARBA" id="ARBA00022692"/>
    </source>
</evidence>
<dbReference type="STRING" id="418985.A0A1V9WZH8"/>
<evidence type="ECO:0000256" key="2">
    <source>
        <dbReference type="ARBA" id="ARBA00006314"/>
    </source>
</evidence>
<proteinExistence type="inferred from homology"/>
<comment type="subcellular location">
    <subcellularLocation>
        <location evidence="1">Membrane</location>
        <topology evidence="1">Multi-pass membrane protein</topology>
    </subcellularLocation>
</comment>
<evidence type="ECO:0000256" key="5">
    <source>
        <dbReference type="ARBA" id="ARBA00022989"/>
    </source>
</evidence>
<evidence type="ECO:0000313" key="8">
    <source>
        <dbReference type="EMBL" id="OQR66654.1"/>
    </source>
</evidence>
<dbReference type="GO" id="GO:0005765">
    <property type="term" value="C:lysosomal membrane"/>
    <property type="evidence" value="ECO:0007669"/>
    <property type="project" value="TreeGrafter"/>
</dbReference>
<evidence type="ECO:0000256" key="6">
    <source>
        <dbReference type="ARBA" id="ARBA00023136"/>
    </source>
</evidence>
<dbReference type="OrthoDB" id="6277625at2759"/>
<dbReference type="FunCoup" id="A0A1V9WZH8">
    <property type="interactions" value="807"/>
</dbReference>
<protein>
    <recommendedName>
        <fullName evidence="3">Transmembrane protein 192</fullName>
    </recommendedName>
</protein>
<organism evidence="8 9">
    <name type="scientific">Tropilaelaps mercedesae</name>
    <dbReference type="NCBI Taxonomy" id="418985"/>
    <lineage>
        <taxon>Eukaryota</taxon>
        <taxon>Metazoa</taxon>
        <taxon>Ecdysozoa</taxon>
        <taxon>Arthropoda</taxon>
        <taxon>Chelicerata</taxon>
        <taxon>Arachnida</taxon>
        <taxon>Acari</taxon>
        <taxon>Parasitiformes</taxon>
        <taxon>Mesostigmata</taxon>
        <taxon>Gamasina</taxon>
        <taxon>Dermanyssoidea</taxon>
        <taxon>Laelapidae</taxon>
        <taxon>Tropilaelaps</taxon>
    </lineage>
</organism>
<gene>
    <name evidence="8" type="ORF">BIW11_14008</name>
</gene>
<dbReference type="PANTHER" id="PTHR31592">
    <property type="entry name" value="TRANSMEMBRANE PROTEIN 192"/>
    <property type="match status" value="1"/>
</dbReference>
<dbReference type="InterPro" id="IPR029399">
    <property type="entry name" value="TMEM192"/>
</dbReference>
<dbReference type="EMBL" id="MNPL01031517">
    <property type="protein sequence ID" value="OQR66654.1"/>
    <property type="molecule type" value="Genomic_DNA"/>
</dbReference>
<dbReference type="Pfam" id="PF14802">
    <property type="entry name" value="TMEM192"/>
    <property type="match status" value="2"/>
</dbReference>
<comment type="similarity">
    <text evidence="2">Belongs to the TMEM192 family.</text>
</comment>
<name>A0A1V9WZH8_9ACAR</name>